<dbReference type="GO" id="GO:0015031">
    <property type="term" value="P:protein transport"/>
    <property type="evidence" value="ECO:0007669"/>
    <property type="project" value="UniProtKB-KW"/>
</dbReference>
<keyword evidence="10" id="KW-0969">Cilium</keyword>
<evidence type="ECO:0000256" key="14">
    <source>
        <dbReference type="ARBA" id="ARBA00030243"/>
    </source>
</evidence>
<evidence type="ECO:0000256" key="4">
    <source>
        <dbReference type="ARBA" id="ARBA00022448"/>
    </source>
</evidence>
<dbReference type="InParanoid" id="E4XBT2"/>
<evidence type="ECO:0000256" key="13">
    <source>
        <dbReference type="ARBA" id="ARBA00023273"/>
    </source>
</evidence>
<protein>
    <recommendedName>
        <fullName evidence="3">Ciliogenesis and planar polarity effector 2</fullName>
    </recommendedName>
    <alternativeName>
        <fullName evidence="14">REM2- and Rab-like small GTPase 1</fullName>
    </alternativeName>
</protein>
<dbReference type="Pfam" id="PF00071">
    <property type="entry name" value="Ras"/>
    <property type="match status" value="1"/>
</dbReference>
<keyword evidence="11" id="KW-0342">GTP-binding</keyword>
<dbReference type="OrthoDB" id="10266641at2759"/>
<evidence type="ECO:0000313" key="15">
    <source>
        <dbReference type="EMBL" id="CBY09057.1"/>
    </source>
</evidence>
<keyword evidence="6" id="KW-0963">Cytoplasm</keyword>
<dbReference type="PANTHER" id="PTHR14983:SF1">
    <property type="entry name" value="CILIOGENESIS AND PLANAR POLARITY EFFECTOR 2"/>
    <property type="match status" value="1"/>
</dbReference>
<evidence type="ECO:0000256" key="7">
    <source>
        <dbReference type="ARBA" id="ARBA00022741"/>
    </source>
</evidence>
<dbReference type="GO" id="GO:0003924">
    <property type="term" value="F:GTPase activity"/>
    <property type="evidence" value="ECO:0007669"/>
    <property type="project" value="InterPro"/>
</dbReference>
<evidence type="ECO:0000256" key="12">
    <source>
        <dbReference type="ARBA" id="ARBA00023212"/>
    </source>
</evidence>
<keyword evidence="16" id="KW-1185">Reference proteome</keyword>
<dbReference type="InterPro" id="IPR039677">
    <property type="entry name" value="RSG1"/>
</dbReference>
<evidence type="ECO:0000256" key="2">
    <source>
        <dbReference type="ARBA" id="ARBA00006270"/>
    </source>
</evidence>
<accession>E4XBT2</accession>
<dbReference type="InterPro" id="IPR027417">
    <property type="entry name" value="P-loop_NTPase"/>
</dbReference>
<evidence type="ECO:0000256" key="11">
    <source>
        <dbReference type="ARBA" id="ARBA00023134"/>
    </source>
</evidence>
<dbReference type="PANTHER" id="PTHR14983">
    <property type="entry name" value="CILIOGENESIS AND PLANAR POLARITY EFFECTOR 2"/>
    <property type="match status" value="1"/>
</dbReference>
<dbReference type="GO" id="GO:0005525">
    <property type="term" value="F:GTP binding"/>
    <property type="evidence" value="ECO:0007669"/>
    <property type="project" value="UniProtKB-KW"/>
</dbReference>
<dbReference type="SUPFAM" id="SSF52540">
    <property type="entry name" value="P-loop containing nucleoside triphosphate hydrolases"/>
    <property type="match status" value="1"/>
</dbReference>
<evidence type="ECO:0000256" key="3">
    <source>
        <dbReference type="ARBA" id="ARBA00021423"/>
    </source>
</evidence>
<keyword evidence="4" id="KW-0813">Transport</keyword>
<evidence type="ECO:0000256" key="1">
    <source>
        <dbReference type="ARBA" id="ARBA00004120"/>
    </source>
</evidence>
<reference evidence="15" key="1">
    <citation type="journal article" date="2010" name="Science">
        <title>Plasticity of animal genome architecture unmasked by rapid evolution of a pelagic tunicate.</title>
        <authorList>
            <person name="Denoeud F."/>
            <person name="Henriet S."/>
            <person name="Mungpakdee S."/>
            <person name="Aury J.M."/>
            <person name="Da Silva C."/>
            <person name="Brinkmann H."/>
            <person name="Mikhaleva J."/>
            <person name="Olsen L.C."/>
            <person name="Jubin C."/>
            <person name="Canestro C."/>
            <person name="Bouquet J.M."/>
            <person name="Danks G."/>
            <person name="Poulain J."/>
            <person name="Campsteijn C."/>
            <person name="Adamski M."/>
            <person name="Cross I."/>
            <person name="Yadetie F."/>
            <person name="Muffato M."/>
            <person name="Louis A."/>
            <person name="Butcher S."/>
            <person name="Tsagkogeorga G."/>
            <person name="Konrad A."/>
            <person name="Singh S."/>
            <person name="Jensen M.F."/>
            <person name="Cong E.H."/>
            <person name="Eikeseth-Otteraa H."/>
            <person name="Noel B."/>
            <person name="Anthouard V."/>
            <person name="Porcel B.M."/>
            <person name="Kachouri-Lafond R."/>
            <person name="Nishino A."/>
            <person name="Ugolini M."/>
            <person name="Chourrout P."/>
            <person name="Nishida H."/>
            <person name="Aasland R."/>
            <person name="Huzurbazar S."/>
            <person name="Westhof E."/>
            <person name="Delsuc F."/>
            <person name="Lehrach H."/>
            <person name="Reinhardt R."/>
            <person name="Weissenbach J."/>
            <person name="Roy S.W."/>
            <person name="Artiguenave F."/>
            <person name="Postlethwait J.H."/>
            <person name="Manak J.R."/>
            <person name="Thompson E.M."/>
            <person name="Jaillon O."/>
            <person name="Du Pasquier L."/>
            <person name="Boudinot P."/>
            <person name="Liberles D.A."/>
            <person name="Volff J.N."/>
            <person name="Philippe H."/>
            <person name="Lenhard B."/>
            <person name="Roest Crollius H."/>
            <person name="Wincker P."/>
            <person name="Chourrout D."/>
        </authorList>
    </citation>
    <scope>NUCLEOTIDE SEQUENCE [LARGE SCALE GENOMIC DNA]</scope>
</reference>
<comment type="subcellular location">
    <subcellularLocation>
        <location evidence="1">Cytoplasm</location>
        <location evidence="1">Cytoskeleton</location>
        <location evidence="1">Cilium basal body</location>
    </subcellularLocation>
</comment>
<keyword evidence="8" id="KW-0970">Cilium biogenesis/degradation</keyword>
<dbReference type="CDD" id="cd00882">
    <property type="entry name" value="Ras_like_GTPase"/>
    <property type="match status" value="1"/>
</dbReference>
<keyword evidence="12" id="KW-0206">Cytoskeleton</keyword>
<keyword evidence="9" id="KW-0653">Protein transport</keyword>
<organism evidence="15">
    <name type="scientific">Oikopleura dioica</name>
    <name type="common">Tunicate</name>
    <dbReference type="NCBI Taxonomy" id="34765"/>
    <lineage>
        <taxon>Eukaryota</taxon>
        <taxon>Metazoa</taxon>
        <taxon>Chordata</taxon>
        <taxon>Tunicata</taxon>
        <taxon>Appendicularia</taxon>
        <taxon>Copelata</taxon>
        <taxon>Oikopleuridae</taxon>
        <taxon>Oikopleura</taxon>
    </lineage>
</organism>
<sequence>MALQRDWHTKPEAKSFFNALNLGPSRRSFGLLDRPIFPKSPSGKQTTVHTYKIWVTSGPMATGKSSTILKLAGQFIHHEKVYPTPGVEVTVVYWPMKNVMSEDVLLFRLEFWEAGSIAVSRYGYIEEMIHEENSPADAILLTYSCVDRNSFESLPDILEMIKMKVNSEPLMICMATHADQYLSAEVPESDARKFASSQELTLMRSKNVNIGERPNETIDAWSSIQEVGQTVGALCDLLYKRDLLKAQDGLSV</sequence>
<dbReference type="GO" id="GO:0030030">
    <property type="term" value="P:cell projection organization"/>
    <property type="evidence" value="ECO:0007669"/>
    <property type="project" value="UniProtKB-KW"/>
</dbReference>
<dbReference type="InterPro" id="IPR001806">
    <property type="entry name" value="Small_GTPase"/>
</dbReference>
<name>E4XBT2_OIKDI</name>
<proteinExistence type="inferred from homology"/>
<comment type="similarity">
    <text evidence="2">Belongs to the small GTPase superfamily. Rab family.</text>
</comment>
<evidence type="ECO:0000256" key="6">
    <source>
        <dbReference type="ARBA" id="ARBA00022490"/>
    </source>
</evidence>
<evidence type="ECO:0000256" key="9">
    <source>
        <dbReference type="ARBA" id="ARBA00022927"/>
    </source>
</evidence>
<gene>
    <name evidence="15" type="ORF">GSOID_T00006588001</name>
</gene>
<dbReference type="AlphaFoldDB" id="E4XBT2"/>
<dbReference type="EMBL" id="FN653034">
    <property type="protein sequence ID" value="CBY09057.1"/>
    <property type="molecule type" value="Genomic_DNA"/>
</dbReference>
<keyword evidence="13" id="KW-0966">Cell projection</keyword>
<evidence type="ECO:0000256" key="10">
    <source>
        <dbReference type="ARBA" id="ARBA00023069"/>
    </source>
</evidence>
<evidence type="ECO:0000256" key="5">
    <source>
        <dbReference type="ARBA" id="ARBA00022483"/>
    </source>
</evidence>
<keyword evidence="5" id="KW-0268">Exocytosis</keyword>
<dbReference type="GO" id="GO:0006887">
    <property type="term" value="P:exocytosis"/>
    <property type="evidence" value="ECO:0007669"/>
    <property type="project" value="UniProtKB-KW"/>
</dbReference>
<keyword evidence="7" id="KW-0547">Nucleotide-binding</keyword>
<evidence type="ECO:0000256" key="8">
    <source>
        <dbReference type="ARBA" id="ARBA00022794"/>
    </source>
</evidence>
<evidence type="ECO:0000313" key="16">
    <source>
        <dbReference type="Proteomes" id="UP000001307"/>
    </source>
</evidence>
<dbReference type="Proteomes" id="UP000001307">
    <property type="component" value="Unassembled WGS sequence"/>
</dbReference>
<dbReference type="Gene3D" id="3.40.50.300">
    <property type="entry name" value="P-loop containing nucleotide triphosphate hydrolases"/>
    <property type="match status" value="1"/>
</dbReference>